<dbReference type="Gene3D" id="3.30.2170.10">
    <property type="entry name" value="archaeoglobus fulgidus dsm 4304 superfamily"/>
    <property type="match status" value="1"/>
</dbReference>
<evidence type="ECO:0000256" key="1">
    <source>
        <dbReference type="HAMAP-Rule" id="MF_00582"/>
    </source>
</evidence>
<comment type="similarity">
    <text evidence="1">Belongs to the UPF0215 family.</text>
</comment>
<name>C7DHV0_MICA2</name>
<dbReference type="InterPro" id="IPR002802">
    <property type="entry name" value="Endo_dU"/>
</dbReference>
<sequence>MLKKGVRILAIASGPIQTSKKSTILVGVVFRDGTIEGVLSESIAVNGADATGKTVRMALRSRFREQIKIVASNGIAIAGLNVLDLGVIERRLRVHTVVLTRKKPHEGELLMALRRFGEASGTGVEGRALAVKAANLRGFSRIGGFYLQSGLDKTDLKAIYGQVFESLRIAHLIAKGVSYGESKGRI</sequence>
<dbReference type="Pfam" id="PF01949">
    <property type="entry name" value="Endo_dU"/>
    <property type="match status" value="1"/>
</dbReference>
<dbReference type="AlphaFoldDB" id="C7DHV0"/>
<proteinExistence type="inferred from homology"/>
<protein>
    <recommendedName>
        <fullName evidence="1">UPF0215 protein UNLARM2_0641</fullName>
    </recommendedName>
</protein>
<evidence type="ECO:0000313" key="3">
    <source>
        <dbReference type="Proteomes" id="UP000332487"/>
    </source>
</evidence>
<keyword evidence="3" id="KW-1185">Reference proteome</keyword>
<accession>C7DHV0</accession>
<gene>
    <name evidence="2" type="ORF">UNLARM2_0641</name>
</gene>
<evidence type="ECO:0000313" key="2">
    <source>
        <dbReference type="EMBL" id="EET90202.1"/>
    </source>
</evidence>
<dbReference type="PANTHER" id="PTHR39518:SF2">
    <property type="entry name" value="UPF0215 PROTEIN MJ1150"/>
    <property type="match status" value="1"/>
</dbReference>
<reference evidence="2 3" key="1">
    <citation type="journal article" date="2009" name="Genome Biol.">
        <title>Community-wide analysis of microbial genome sequence signatures.</title>
        <authorList>
            <person name="Dick G.J."/>
            <person name="Andersson A.F."/>
            <person name="Baker B.J."/>
            <person name="Simmons S.L."/>
            <person name="Thomas B.C."/>
            <person name="Yelton A.P."/>
            <person name="Banfield J.F."/>
        </authorList>
    </citation>
    <scope>NUCLEOTIDE SEQUENCE [LARGE SCALE GENOMIC DNA]</scope>
    <source>
        <strain evidence="2">ARMAN-2</strain>
    </source>
</reference>
<dbReference type="Proteomes" id="UP000332487">
    <property type="component" value="Unassembled WGS sequence"/>
</dbReference>
<dbReference type="EMBL" id="GG697240">
    <property type="protein sequence ID" value="EET90202.1"/>
    <property type="molecule type" value="Genomic_DNA"/>
</dbReference>
<organism evidence="2 3">
    <name type="scientific">Candidatus Micrarchaeum acidiphilum ARMAN-2</name>
    <dbReference type="NCBI Taxonomy" id="425595"/>
    <lineage>
        <taxon>Archaea</taxon>
        <taxon>Candidatus Micrarchaeota</taxon>
        <taxon>Candidatus Micrarchaeia</taxon>
        <taxon>Candidatus Micrarchaeales</taxon>
        <taxon>Candidatus Micrarchaeaceae</taxon>
        <taxon>Candidatus Micrarchaeum</taxon>
    </lineage>
</organism>
<reference evidence="2 3" key="2">
    <citation type="journal article" date="2010" name="Proc. Natl. Acad. Sci. U.S.A.">
        <title>Enigmatic, ultrasmall, uncultivated Archaea.</title>
        <authorList>
            <person name="Baker B.J."/>
            <person name="Comolli L.R."/>
            <person name="Dick G.J."/>
            <person name="Hauser L.J."/>
            <person name="Hyatt D."/>
            <person name="Dill B.D."/>
            <person name="Land M.L."/>
            <person name="Verberkmoes N.C."/>
            <person name="Hettich R.L."/>
            <person name="Banfield J.F."/>
        </authorList>
    </citation>
    <scope>NUCLEOTIDE SEQUENCE [LARGE SCALE GENOMIC DNA]</scope>
    <source>
        <strain evidence="2">ARMAN-2</strain>
    </source>
</reference>
<dbReference type="PANTHER" id="PTHR39518">
    <property type="entry name" value="UPF0215 PROTEIN MJ1150"/>
    <property type="match status" value="1"/>
</dbReference>
<dbReference type="HAMAP" id="MF_00582">
    <property type="entry name" value="UPF0215"/>
    <property type="match status" value="1"/>
</dbReference>